<accession>A0A0K2T2B5</accession>
<protein>
    <submittedName>
        <fullName evidence="1">Uncharacterized protein</fullName>
    </submittedName>
</protein>
<name>A0A0K2T2B5_LEPSM</name>
<dbReference type="EMBL" id="HACA01002807">
    <property type="protein sequence ID" value="CDW20168.1"/>
    <property type="molecule type" value="Transcribed_RNA"/>
</dbReference>
<proteinExistence type="predicted"/>
<evidence type="ECO:0000313" key="1">
    <source>
        <dbReference type="EMBL" id="CDW20168.1"/>
    </source>
</evidence>
<organism evidence="1">
    <name type="scientific">Lepeophtheirus salmonis</name>
    <name type="common">Salmon louse</name>
    <name type="synonym">Caligus salmonis</name>
    <dbReference type="NCBI Taxonomy" id="72036"/>
    <lineage>
        <taxon>Eukaryota</taxon>
        <taxon>Metazoa</taxon>
        <taxon>Ecdysozoa</taxon>
        <taxon>Arthropoda</taxon>
        <taxon>Crustacea</taxon>
        <taxon>Multicrustacea</taxon>
        <taxon>Hexanauplia</taxon>
        <taxon>Copepoda</taxon>
        <taxon>Siphonostomatoida</taxon>
        <taxon>Caligidae</taxon>
        <taxon>Lepeophtheirus</taxon>
    </lineage>
</organism>
<reference evidence="1" key="1">
    <citation type="submission" date="2014-05" db="EMBL/GenBank/DDBJ databases">
        <authorList>
            <person name="Chronopoulou M."/>
        </authorList>
    </citation>
    <scope>NUCLEOTIDE SEQUENCE</scope>
    <source>
        <tissue evidence="1">Whole organism</tissue>
    </source>
</reference>
<dbReference type="AlphaFoldDB" id="A0A0K2T2B5"/>
<sequence>MIKCSFHTAIARDRLNRRLGRAEPLSRAYPFPRKFFRSSTGLTFTFSTLTTNDGLFFFAFVF</sequence>